<evidence type="ECO:0000313" key="3">
    <source>
        <dbReference type="Proteomes" id="UP000265515"/>
    </source>
</evidence>
<dbReference type="AlphaFoldDB" id="A0A388KKP8"/>
<evidence type="ECO:0000256" key="1">
    <source>
        <dbReference type="SAM" id="MobiDB-lite"/>
    </source>
</evidence>
<feature type="region of interest" description="Disordered" evidence="1">
    <location>
        <begin position="372"/>
        <end position="438"/>
    </location>
</feature>
<feature type="compositionally biased region" description="Polar residues" evidence="1">
    <location>
        <begin position="376"/>
        <end position="392"/>
    </location>
</feature>
<dbReference type="Gramene" id="GBG70622">
    <property type="protein sequence ID" value="GBG70622"/>
    <property type="gene ID" value="CBR_g6747"/>
</dbReference>
<sequence>MYRVLEAKGELLLNDFLYDNFDCGQLRVLGGQQRRGGAPVSHDDARRDPRWGWVPSEIPFGYGRVKMQVRDIMGNVWSTHYVNDMFSFRHFDREATADEKVVVTCQSRDARIFDPPLGNPVELALTEGTVFSGEKCITYVHVRGKEATFYGICMDVWDHVAMRKGVVAASNITAHVIQEGQLYQHVARDMYGYHVNWVPGSLHPAVVDGKVTLAARMQSGEWLSLGWMHAGVVEHWQFLVVVTRISVRNPHVKDRGFLEEHAQRCWEKIREEERQMVCIGYDSHNDQAMWSIVEDSCTEQAWPSTDDMFLEGIRRRHGCTSLLGWVPVVSPVIYDHGEQMCMRFRDPLGVPFQLTYIDGLLRHIQYVGDDDARDASNAQPTRQQQQEISNLPTEVDGPETANDGGCSNAKPDEGDTPAEHVTGRAEENKKQHIDKSTTIMSMSVTQARATLQEVMQYAEEGIHYDDDGELELLTERVPSYFDVRVNIRASIAANGEESLRARMLLARFTKAHDLRVDNSADTSAYSLRKVVGWMCTEGMSDEGDVDMTKQQKGGTYMPADFKQTVMTQAKKWGMLKPDDRNVIHEALHDVAEQALAGKDLINYRVRSVDEDVVCATPLWDEIFMAVLHRLSIATSEVEKNRSREEGWKLVVREADVALHAVDGHTSVGEEIVRTVSIVRSPINTMSTQEVEEEDVFNDSTMTEQQRERGFEDSSLPIDFEYDIEETRVRNNEKDARAPNYEVEVSGSDVSSDEEGEEYDAYWDMEAGGGQTSKGWAHAILRLARVFSNPHLLLRVVLKEATPAGALQCRWRFCNLGAELEVVLNLAPFGSSEHLILAKDNLLLYSAKERGVLTVGVSSAAAAATAAHCPHSGSMSGGAASLLLMGSRRSICPILELEQVWRTP</sequence>
<keyword evidence="3" id="KW-1185">Reference proteome</keyword>
<comment type="caution">
    <text evidence="2">The sequence shown here is derived from an EMBL/GenBank/DDBJ whole genome shotgun (WGS) entry which is preliminary data.</text>
</comment>
<feature type="compositionally biased region" description="Basic and acidic residues" evidence="1">
    <location>
        <begin position="410"/>
        <end position="435"/>
    </location>
</feature>
<dbReference type="Proteomes" id="UP000265515">
    <property type="component" value="Unassembled WGS sequence"/>
</dbReference>
<dbReference type="EMBL" id="BFEA01000133">
    <property type="protein sequence ID" value="GBG70622.1"/>
    <property type="molecule type" value="Genomic_DNA"/>
</dbReference>
<accession>A0A388KKP8</accession>
<reference evidence="2 3" key="1">
    <citation type="journal article" date="2018" name="Cell">
        <title>The Chara Genome: Secondary Complexity and Implications for Plant Terrestrialization.</title>
        <authorList>
            <person name="Nishiyama T."/>
            <person name="Sakayama H."/>
            <person name="Vries J.D."/>
            <person name="Buschmann H."/>
            <person name="Saint-Marcoux D."/>
            <person name="Ullrich K.K."/>
            <person name="Haas F.B."/>
            <person name="Vanderstraeten L."/>
            <person name="Becker D."/>
            <person name="Lang D."/>
            <person name="Vosolsobe S."/>
            <person name="Rombauts S."/>
            <person name="Wilhelmsson P.K.I."/>
            <person name="Janitza P."/>
            <person name="Kern R."/>
            <person name="Heyl A."/>
            <person name="Rumpler F."/>
            <person name="Villalobos L.I.A.C."/>
            <person name="Clay J.M."/>
            <person name="Skokan R."/>
            <person name="Toyoda A."/>
            <person name="Suzuki Y."/>
            <person name="Kagoshima H."/>
            <person name="Schijlen E."/>
            <person name="Tajeshwar N."/>
            <person name="Catarino B."/>
            <person name="Hetherington A.J."/>
            <person name="Saltykova A."/>
            <person name="Bonnot C."/>
            <person name="Breuninger H."/>
            <person name="Symeonidi A."/>
            <person name="Radhakrishnan G.V."/>
            <person name="Van Nieuwerburgh F."/>
            <person name="Deforce D."/>
            <person name="Chang C."/>
            <person name="Karol K.G."/>
            <person name="Hedrich R."/>
            <person name="Ulvskov P."/>
            <person name="Glockner G."/>
            <person name="Delwiche C.F."/>
            <person name="Petrasek J."/>
            <person name="Van de Peer Y."/>
            <person name="Friml J."/>
            <person name="Beilby M."/>
            <person name="Dolan L."/>
            <person name="Kohara Y."/>
            <person name="Sugano S."/>
            <person name="Fujiyama A."/>
            <person name="Delaux P.-M."/>
            <person name="Quint M."/>
            <person name="TheiBen G."/>
            <person name="Hagemann M."/>
            <person name="Harholt J."/>
            <person name="Dunand C."/>
            <person name="Zachgo S."/>
            <person name="Langdale J."/>
            <person name="Maumus F."/>
            <person name="Straeten D.V.D."/>
            <person name="Gould S.B."/>
            <person name="Rensing S.A."/>
        </authorList>
    </citation>
    <scope>NUCLEOTIDE SEQUENCE [LARGE SCALE GENOMIC DNA]</scope>
    <source>
        <strain evidence="2 3">S276</strain>
    </source>
</reference>
<organism evidence="2 3">
    <name type="scientific">Chara braunii</name>
    <name type="common">Braun's stonewort</name>
    <dbReference type="NCBI Taxonomy" id="69332"/>
    <lineage>
        <taxon>Eukaryota</taxon>
        <taxon>Viridiplantae</taxon>
        <taxon>Streptophyta</taxon>
        <taxon>Charophyceae</taxon>
        <taxon>Charales</taxon>
        <taxon>Characeae</taxon>
        <taxon>Chara</taxon>
    </lineage>
</organism>
<evidence type="ECO:0000313" key="2">
    <source>
        <dbReference type="EMBL" id="GBG70622.1"/>
    </source>
</evidence>
<feature type="region of interest" description="Disordered" evidence="1">
    <location>
        <begin position="688"/>
        <end position="709"/>
    </location>
</feature>
<proteinExistence type="predicted"/>
<name>A0A388KKP8_CHABU</name>
<gene>
    <name evidence="2" type="ORF">CBR_g6747</name>
</gene>
<protein>
    <submittedName>
        <fullName evidence="2">Uncharacterized protein</fullName>
    </submittedName>
</protein>